<organism evidence="2 3">
    <name type="scientific">Chitinophaga lutea</name>
    <dbReference type="NCBI Taxonomy" id="2488634"/>
    <lineage>
        <taxon>Bacteria</taxon>
        <taxon>Pseudomonadati</taxon>
        <taxon>Bacteroidota</taxon>
        <taxon>Chitinophagia</taxon>
        <taxon>Chitinophagales</taxon>
        <taxon>Chitinophagaceae</taxon>
        <taxon>Chitinophaga</taxon>
    </lineage>
</organism>
<dbReference type="EMBL" id="RPDH01000001">
    <property type="protein sequence ID" value="RPE12758.1"/>
    <property type="molecule type" value="Genomic_DNA"/>
</dbReference>
<comment type="caution">
    <text evidence="2">The sequence shown here is derived from an EMBL/GenBank/DDBJ whole genome shotgun (WGS) entry which is preliminary data.</text>
</comment>
<name>A0A3N4PXU3_9BACT</name>
<protein>
    <submittedName>
        <fullName evidence="2">Uncharacterized protein</fullName>
    </submittedName>
</protein>
<reference evidence="2 3" key="1">
    <citation type="submission" date="2018-11" db="EMBL/GenBank/DDBJ databases">
        <title>Chitinophaga lutea sp.nov., isolate from arsenic contaminated soil.</title>
        <authorList>
            <person name="Zong Y."/>
        </authorList>
    </citation>
    <scope>NUCLEOTIDE SEQUENCE [LARGE SCALE GENOMIC DNA]</scope>
    <source>
        <strain evidence="2 3">ZY74</strain>
    </source>
</reference>
<evidence type="ECO:0000256" key="1">
    <source>
        <dbReference type="SAM" id="SignalP"/>
    </source>
</evidence>
<accession>A0A3N4PXU3</accession>
<sequence length="329" mass="36851">MKKNVLLIVLFLPLCAQAQSTGLSWLGRWFNAWELVSKELLALPVGQPPEMVFYDTARVYTTSGITAPTGTPVKGPALYGRQLSWKVAPHGDSLTLPDAQRVPVGLMSFAAADKRGNSFFVMAAPSFWKNAGIESRELSLDKMLTGVFLHEFTHTRQYNSFGVQVDAIEREHPFTEVQLNDDIVQGYFKSDSEYVRAFRAETDAFYAAAGARSVREAKVLAKKALGMLKARQARYFTGNKTVLKKLDDIFLSMEGLGQYVAVYWLVHPRGGNLPPDVAVNGFRRKRNQWSQEEGLAMFLALVRLAKPDWEREQFSAQPVTIVELLEKAL</sequence>
<feature type="chain" id="PRO_5018211030" evidence="1">
    <location>
        <begin position="19"/>
        <end position="329"/>
    </location>
</feature>
<proteinExistence type="predicted"/>
<evidence type="ECO:0000313" key="2">
    <source>
        <dbReference type="EMBL" id="RPE12758.1"/>
    </source>
</evidence>
<keyword evidence="3" id="KW-1185">Reference proteome</keyword>
<dbReference type="AlphaFoldDB" id="A0A3N4PXU3"/>
<keyword evidence="1" id="KW-0732">Signal</keyword>
<feature type="signal peptide" evidence="1">
    <location>
        <begin position="1"/>
        <end position="18"/>
    </location>
</feature>
<dbReference type="RefSeq" id="WP_123845274.1">
    <property type="nucleotide sequence ID" value="NZ_RPDH01000001.1"/>
</dbReference>
<gene>
    <name evidence="2" type="ORF">EGT74_04225</name>
</gene>
<dbReference type="Proteomes" id="UP000278351">
    <property type="component" value="Unassembled WGS sequence"/>
</dbReference>
<evidence type="ECO:0000313" key="3">
    <source>
        <dbReference type="Proteomes" id="UP000278351"/>
    </source>
</evidence>
<dbReference type="OrthoDB" id="647355at2"/>